<comment type="similarity">
    <text evidence="1">Belongs to the LysR transcriptional regulatory family.</text>
</comment>
<evidence type="ECO:0000313" key="7">
    <source>
        <dbReference type="Proteomes" id="UP001160334"/>
    </source>
</evidence>
<dbReference type="InterPro" id="IPR036390">
    <property type="entry name" value="WH_DNA-bd_sf"/>
</dbReference>
<reference evidence="6 7" key="1">
    <citation type="submission" date="2023-04" db="EMBL/GenBank/DDBJ databases">
        <title>Forest soil microbial communities from Buena Vista Peninsula, Colon Province, Panama.</title>
        <authorList>
            <person name="Bouskill N."/>
        </authorList>
    </citation>
    <scope>NUCLEOTIDE SEQUENCE [LARGE SCALE GENOMIC DNA]</scope>
    <source>
        <strain evidence="6 7">CFH S0262</strain>
    </source>
</reference>
<evidence type="ECO:0000256" key="2">
    <source>
        <dbReference type="ARBA" id="ARBA00023015"/>
    </source>
</evidence>
<dbReference type="PROSITE" id="PS50931">
    <property type="entry name" value="HTH_LYSR"/>
    <property type="match status" value="1"/>
</dbReference>
<feature type="domain" description="HTH lysR-type" evidence="5">
    <location>
        <begin position="1"/>
        <end position="58"/>
    </location>
</feature>
<dbReference type="InterPro" id="IPR036388">
    <property type="entry name" value="WH-like_DNA-bd_sf"/>
</dbReference>
<evidence type="ECO:0000256" key="4">
    <source>
        <dbReference type="ARBA" id="ARBA00023163"/>
    </source>
</evidence>
<dbReference type="SUPFAM" id="SSF53850">
    <property type="entry name" value="Periplasmic binding protein-like II"/>
    <property type="match status" value="1"/>
</dbReference>
<gene>
    <name evidence="6" type="ORF">M2280_005929</name>
</gene>
<dbReference type="Proteomes" id="UP001160334">
    <property type="component" value="Unassembled WGS sequence"/>
</dbReference>
<dbReference type="InterPro" id="IPR005119">
    <property type="entry name" value="LysR_subst-bd"/>
</dbReference>
<name>A0ABT6MK17_9NOCA</name>
<dbReference type="SUPFAM" id="SSF46785">
    <property type="entry name" value="Winged helix' DNA-binding domain"/>
    <property type="match status" value="1"/>
</dbReference>
<dbReference type="GO" id="GO:0003677">
    <property type="term" value="F:DNA binding"/>
    <property type="evidence" value="ECO:0007669"/>
    <property type="project" value="UniProtKB-KW"/>
</dbReference>
<evidence type="ECO:0000256" key="3">
    <source>
        <dbReference type="ARBA" id="ARBA00023125"/>
    </source>
</evidence>
<dbReference type="Gene3D" id="1.10.10.10">
    <property type="entry name" value="Winged helix-like DNA-binding domain superfamily/Winged helix DNA-binding domain"/>
    <property type="match status" value="1"/>
</dbReference>
<dbReference type="InterPro" id="IPR050950">
    <property type="entry name" value="HTH-type_LysR_regulators"/>
</dbReference>
<dbReference type="Pfam" id="PF00126">
    <property type="entry name" value="HTH_1"/>
    <property type="match status" value="1"/>
</dbReference>
<evidence type="ECO:0000313" key="6">
    <source>
        <dbReference type="EMBL" id="MDH6284668.1"/>
    </source>
</evidence>
<keyword evidence="4" id="KW-0804">Transcription</keyword>
<dbReference type="Gene3D" id="3.40.190.290">
    <property type="match status" value="1"/>
</dbReference>
<keyword evidence="7" id="KW-1185">Reference proteome</keyword>
<dbReference type="RefSeq" id="WP_280763878.1">
    <property type="nucleotide sequence ID" value="NZ_JARXVC010000025.1"/>
</dbReference>
<keyword evidence="2" id="KW-0805">Transcription regulation</keyword>
<dbReference type="PRINTS" id="PR00039">
    <property type="entry name" value="HTHLYSR"/>
</dbReference>
<dbReference type="EMBL" id="JARXVC010000025">
    <property type="protein sequence ID" value="MDH6284668.1"/>
    <property type="molecule type" value="Genomic_DNA"/>
</dbReference>
<organism evidence="6 7">
    <name type="scientific">Prescottella agglutinans</name>
    <dbReference type="NCBI Taxonomy" id="1644129"/>
    <lineage>
        <taxon>Bacteria</taxon>
        <taxon>Bacillati</taxon>
        <taxon>Actinomycetota</taxon>
        <taxon>Actinomycetes</taxon>
        <taxon>Mycobacteriales</taxon>
        <taxon>Nocardiaceae</taxon>
        <taxon>Prescottella</taxon>
    </lineage>
</organism>
<evidence type="ECO:0000259" key="5">
    <source>
        <dbReference type="PROSITE" id="PS50931"/>
    </source>
</evidence>
<comment type="caution">
    <text evidence="6">The sequence shown here is derived from an EMBL/GenBank/DDBJ whole genome shotgun (WGS) entry which is preliminary data.</text>
</comment>
<keyword evidence="3 6" id="KW-0238">DNA-binding</keyword>
<evidence type="ECO:0000256" key="1">
    <source>
        <dbReference type="ARBA" id="ARBA00009437"/>
    </source>
</evidence>
<dbReference type="Pfam" id="PF03466">
    <property type="entry name" value="LysR_substrate"/>
    <property type="match status" value="1"/>
</dbReference>
<protein>
    <submittedName>
        <fullName evidence="6">DNA-binding transcriptional LysR family regulator</fullName>
    </submittedName>
</protein>
<dbReference type="InterPro" id="IPR000847">
    <property type="entry name" value="LysR_HTH_N"/>
</dbReference>
<dbReference type="PANTHER" id="PTHR30419">
    <property type="entry name" value="HTH-TYPE TRANSCRIPTIONAL REGULATOR YBHD"/>
    <property type="match status" value="1"/>
</dbReference>
<proteinExistence type="inferred from homology"/>
<sequence>MELRQLRYFLAVVDEANFTRAADRLHVSQPGVSAQIRQLERELGHDLLDRSGRTVTLTEVGAAVLPYARAAVAAASATRDAADAVAGLLRGHVGIGSVPSAALDFVELLADFHARYPDIEMTLTEQSSENLLKEVRTGRLDLAFVGLAGDSPPGVACRVVREDALVAVVAHTDPLADRPAVDLHELAARPLITLPRGTGIRSALDASFADAGLRARIAFEASDPRVAARLAQRGLGTGILPASEVAQDDDRGLVRAVAITPRVSARLALVWRAQGPLSPAAGALGALVTARS</sequence>
<accession>A0ABT6MK17</accession>